<dbReference type="InterPro" id="IPR028098">
    <property type="entry name" value="Glyco_trans_4-like_N"/>
</dbReference>
<evidence type="ECO:0000313" key="3">
    <source>
        <dbReference type="EMBL" id="RGV81411.1"/>
    </source>
</evidence>
<accession>A0A412ZKD5</accession>
<name>A0A412ZKD5_9BACT</name>
<dbReference type="CDD" id="cd03801">
    <property type="entry name" value="GT4_PimA-like"/>
    <property type="match status" value="1"/>
</dbReference>
<dbReference type="EMBL" id="QRZL01000001">
    <property type="protein sequence ID" value="RGV81411.1"/>
    <property type="molecule type" value="Genomic_DNA"/>
</dbReference>
<protein>
    <submittedName>
        <fullName evidence="3">Glycosyltransferase</fullName>
    </submittedName>
</protein>
<dbReference type="AlphaFoldDB" id="A0A412ZKD5"/>
<gene>
    <name evidence="3" type="ORF">DWW04_01605</name>
</gene>
<dbReference type="SUPFAM" id="SSF53756">
    <property type="entry name" value="UDP-Glycosyltransferase/glycogen phosphorylase"/>
    <property type="match status" value="1"/>
</dbReference>
<dbReference type="Proteomes" id="UP000283678">
    <property type="component" value="Unassembled WGS sequence"/>
</dbReference>
<feature type="domain" description="Glycosyl transferase family 1" evidence="1">
    <location>
        <begin position="187"/>
        <end position="333"/>
    </location>
</feature>
<dbReference type="PANTHER" id="PTHR12526">
    <property type="entry name" value="GLYCOSYLTRANSFERASE"/>
    <property type="match status" value="1"/>
</dbReference>
<dbReference type="Pfam" id="PF13439">
    <property type="entry name" value="Glyco_transf_4"/>
    <property type="match status" value="1"/>
</dbReference>
<dbReference type="Gene3D" id="3.40.50.2000">
    <property type="entry name" value="Glycogen Phosphorylase B"/>
    <property type="match status" value="2"/>
</dbReference>
<reference evidence="3 4" key="1">
    <citation type="submission" date="2018-08" db="EMBL/GenBank/DDBJ databases">
        <title>A genome reference for cultivated species of the human gut microbiota.</title>
        <authorList>
            <person name="Zou Y."/>
            <person name="Xue W."/>
            <person name="Luo G."/>
        </authorList>
    </citation>
    <scope>NUCLEOTIDE SEQUENCE [LARGE SCALE GENOMIC DNA]</scope>
    <source>
        <strain evidence="3 4">AF14-1AC</strain>
    </source>
</reference>
<sequence length="362" mass="41081">MKIVHVFWSLHFGGIETMLINIANAQAKQNVDVHIVIIDDDNESIMLESFSKNVVVHLLNRAKGSKSINFIFRFNRLLSQIKPEVIHLHDTKFYGMLWSKKLSRVASVTLHALPTGSVRRRGILYRLFPILNLKANGIVVFIDKIPKVFAISDAVKKALWEDYHVKSIVITNGIVVDDFKMRGDNCPGSRIKILQVSRLEHAKKGQDLLIEAAIRLKGEVDVTFIGDGISYDYLDTLIKNNNADEYIHLLGKRTQSYLKDNLCKYDLFIQPSRWEGFGLTVAEAMASKLPVLVSSGQGPSEITQGERYGWIFKNGNAVDLADKIKWIKDNYNEAINKAHIAQNYVMHTFDISETAKKYLDAY</sequence>
<comment type="caution">
    <text evidence="3">The sequence shown here is derived from an EMBL/GenBank/DDBJ whole genome shotgun (WGS) entry which is preliminary data.</text>
</comment>
<dbReference type="Pfam" id="PF00534">
    <property type="entry name" value="Glycos_transf_1"/>
    <property type="match status" value="1"/>
</dbReference>
<evidence type="ECO:0000259" key="1">
    <source>
        <dbReference type="Pfam" id="PF00534"/>
    </source>
</evidence>
<feature type="domain" description="Glycosyltransferase subfamily 4-like N-terminal" evidence="2">
    <location>
        <begin position="12"/>
        <end position="176"/>
    </location>
</feature>
<evidence type="ECO:0000313" key="4">
    <source>
        <dbReference type="Proteomes" id="UP000283678"/>
    </source>
</evidence>
<organism evidence="3 4">
    <name type="scientific">Phocaeicola dorei</name>
    <dbReference type="NCBI Taxonomy" id="357276"/>
    <lineage>
        <taxon>Bacteria</taxon>
        <taxon>Pseudomonadati</taxon>
        <taxon>Bacteroidota</taxon>
        <taxon>Bacteroidia</taxon>
        <taxon>Bacteroidales</taxon>
        <taxon>Bacteroidaceae</taxon>
        <taxon>Phocaeicola</taxon>
    </lineage>
</organism>
<dbReference type="InterPro" id="IPR001296">
    <property type="entry name" value="Glyco_trans_1"/>
</dbReference>
<dbReference type="RefSeq" id="WP_118428934.1">
    <property type="nucleotide sequence ID" value="NZ_QRZL01000001.1"/>
</dbReference>
<keyword evidence="3" id="KW-0808">Transferase</keyword>
<proteinExistence type="predicted"/>
<dbReference type="GO" id="GO:0016757">
    <property type="term" value="F:glycosyltransferase activity"/>
    <property type="evidence" value="ECO:0007669"/>
    <property type="project" value="InterPro"/>
</dbReference>
<evidence type="ECO:0000259" key="2">
    <source>
        <dbReference type="Pfam" id="PF13439"/>
    </source>
</evidence>